<dbReference type="Pfam" id="PF01842">
    <property type="entry name" value="ACT"/>
    <property type="match status" value="1"/>
</dbReference>
<dbReference type="AlphaFoldDB" id="A0A1D3L472"/>
<dbReference type="FunFam" id="3.30.1330.90:FF:000003">
    <property type="entry name" value="D-3-phosphoglycerate dehydrogenase"/>
    <property type="match status" value="1"/>
</dbReference>
<dbReference type="NCBIfam" id="TIGR01327">
    <property type="entry name" value="PGDH"/>
    <property type="match status" value="1"/>
</dbReference>
<dbReference type="SUPFAM" id="SSF52283">
    <property type="entry name" value="Formate/glycerate dehydrogenase catalytic domain-like"/>
    <property type="match status" value="1"/>
</dbReference>
<dbReference type="PANTHER" id="PTHR42789:SF1">
    <property type="entry name" value="D-ISOMER SPECIFIC 2-HYDROXYACID DEHYDROGENASE FAMILY PROTEIN (AFU_ORTHOLOGUE AFUA_6G10090)"/>
    <property type="match status" value="1"/>
</dbReference>
<dbReference type="InterPro" id="IPR002912">
    <property type="entry name" value="ACT_dom"/>
</dbReference>
<dbReference type="InterPro" id="IPR006236">
    <property type="entry name" value="PGDH"/>
</dbReference>
<keyword evidence="6 10" id="KW-0560">Oxidoreductase</keyword>
<dbReference type="InterPro" id="IPR045626">
    <property type="entry name" value="PGDH_ASB_dom"/>
</dbReference>
<protein>
    <recommendedName>
        <fullName evidence="4 10">D-3-phosphoglycerate dehydrogenase</fullName>
        <ecNumber evidence="3 10">1.1.1.95</ecNumber>
    </recommendedName>
</protein>
<dbReference type="STRING" id="118062.MCBB_1885"/>
<name>A0A1D3L472_9EURY</name>
<dbReference type="Gene3D" id="3.40.50.720">
    <property type="entry name" value="NAD(P)-binding Rossmann-like Domain"/>
    <property type="match status" value="2"/>
</dbReference>
<dbReference type="InterPro" id="IPR036291">
    <property type="entry name" value="NAD(P)-bd_dom_sf"/>
</dbReference>
<evidence type="ECO:0000256" key="4">
    <source>
        <dbReference type="ARBA" id="ARBA00021582"/>
    </source>
</evidence>
<dbReference type="EMBL" id="LT607756">
    <property type="protein sequence ID" value="SCG86434.1"/>
    <property type="molecule type" value="Genomic_DNA"/>
</dbReference>
<dbReference type="PATRIC" id="fig|129848.4.peg.1932"/>
<dbReference type="InterPro" id="IPR045865">
    <property type="entry name" value="ACT-like_dom_sf"/>
</dbReference>
<dbReference type="Pfam" id="PF19304">
    <property type="entry name" value="PGDH_inter"/>
    <property type="match status" value="1"/>
</dbReference>
<dbReference type="CDD" id="cd12173">
    <property type="entry name" value="PGDH_4"/>
    <property type="match status" value="1"/>
</dbReference>
<evidence type="ECO:0000256" key="10">
    <source>
        <dbReference type="RuleBase" id="RU363003"/>
    </source>
</evidence>
<dbReference type="Pfam" id="PF00389">
    <property type="entry name" value="2-Hacid_dh"/>
    <property type="match status" value="1"/>
</dbReference>
<dbReference type="InterPro" id="IPR006140">
    <property type="entry name" value="D-isomer_DH_NAD-bd"/>
</dbReference>
<evidence type="ECO:0000256" key="7">
    <source>
        <dbReference type="ARBA" id="ARBA00023027"/>
    </source>
</evidence>
<keyword evidence="8 10" id="KW-0718">Serine biosynthesis</keyword>
<dbReference type="FunFam" id="3.30.70.260:FF:000008">
    <property type="entry name" value="D-3-phosphoglycerate dehydrogenase, chloroplastic"/>
    <property type="match status" value="1"/>
</dbReference>
<dbReference type="KEGG" id="mcub:MCBB_1885"/>
<dbReference type="UniPathway" id="UPA00135">
    <property type="reaction ID" value="UER00196"/>
</dbReference>
<dbReference type="EC" id="1.1.1.95" evidence="3 10"/>
<dbReference type="Pfam" id="PF02826">
    <property type="entry name" value="2-Hacid_dh_C"/>
    <property type="match status" value="1"/>
</dbReference>
<gene>
    <name evidence="12" type="primary">serA</name>
    <name evidence="12" type="ORF">MCBB_1885</name>
</gene>
<evidence type="ECO:0000256" key="1">
    <source>
        <dbReference type="ARBA" id="ARBA00005216"/>
    </source>
</evidence>
<proteinExistence type="inferred from homology"/>
<evidence type="ECO:0000313" key="13">
    <source>
        <dbReference type="Proteomes" id="UP000094707"/>
    </source>
</evidence>
<keyword evidence="5 10" id="KW-0028">Amino-acid biosynthesis</keyword>
<sequence>MRFGAEKMDNMKVLIADQINEKGIDELKDVAEVVVNTSITKEELLNVIKDFDAIIIRSRTKLTADVIAAADKLKIIARAGVGVDNVDVPAATERGIMVVNAPESTSVTVAEHTIGIILSLARKIAIADKSVKDAKWEKKKFMGLELNGKTLGVIGMGRIGSQVVTRLKAFGMDTIVYDPYITEEVASKLGVTVVDLETLLKNADVMTIHVPLTPETKHLIAKPQFELMKENAFIVNCARGGIIKEEDLYEALKTGQLRGAGLDVYETEPPENSPLFELDNVVLTPHIAASTAEAQRDAAIIVANEVKKVLKGESPKNVLNMPVLDPETFQVIKPYFKLTEKLGKFMIQTAKGNISEINITYCGELAEFQKKDILTRMIIKEVLNPILTEPVNMVNAAAVAENRGIVITEAKRCEAKGYKNLIKVDVKSDGSQMSIEGIFVGEPKIVMINGYTVDVETEGTMLIVTYRDIPGIIGSIGTKLGEHGINIAKMQVGRKELGGEAVMVLRVDQNVPANVIEELKKLENVYDAVAVDL</sequence>
<evidence type="ECO:0000256" key="8">
    <source>
        <dbReference type="ARBA" id="ARBA00023299"/>
    </source>
</evidence>
<dbReference type="SUPFAM" id="SSF51735">
    <property type="entry name" value="NAD(P)-binding Rossmann-fold domains"/>
    <property type="match status" value="1"/>
</dbReference>
<evidence type="ECO:0000256" key="2">
    <source>
        <dbReference type="ARBA" id="ARBA00005854"/>
    </source>
</evidence>
<evidence type="ECO:0000256" key="3">
    <source>
        <dbReference type="ARBA" id="ARBA00013143"/>
    </source>
</evidence>
<dbReference type="SUPFAM" id="SSF143548">
    <property type="entry name" value="Serine metabolism enzymes domain"/>
    <property type="match status" value="1"/>
</dbReference>
<evidence type="ECO:0000256" key="6">
    <source>
        <dbReference type="ARBA" id="ARBA00023002"/>
    </source>
</evidence>
<evidence type="ECO:0000259" key="11">
    <source>
        <dbReference type="PROSITE" id="PS51671"/>
    </source>
</evidence>
<comment type="similarity">
    <text evidence="2 10">Belongs to the D-isomer specific 2-hydroxyacid dehydrogenase family.</text>
</comment>
<dbReference type="InterPro" id="IPR029009">
    <property type="entry name" value="ASB_dom_sf"/>
</dbReference>
<dbReference type="GO" id="GO:0004617">
    <property type="term" value="F:phosphoglycerate dehydrogenase activity"/>
    <property type="evidence" value="ECO:0007669"/>
    <property type="project" value="UniProtKB-UniRule"/>
</dbReference>
<evidence type="ECO:0000256" key="9">
    <source>
        <dbReference type="ARBA" id="ARBA00048731"/>
    </source>
</evidence>
<dbReference type="PROSITE" id="PS00065">
    <property type="entry name" value="D_2_HYDROXYACID_DH_1"/>
    <property type="match status" value="1"/>
</dbReference>
<keyword evidence="13" id="KW-1185">Reference proteome</keyword>
<dbReference type="GO" id="GO:0006564">
    <property type="term" value="P:L-serine biosynthetic process"/>
    <property type="evidence" value="ECO:0007669"/>
    <property type="project" value="UniProtKB-UniRule"/>
</dbReference>
<evidence type="ECO:0000313" key="12">
    <source>
        <dbReference type="EMBL" id="SCG86434.1"/>
    </source>
</evidence>
<evidence type="ECO:0000256" key="5">
    <source>
        <dbReference type="ARBA" id="ARBA00022605"/>
    </source>
</evidence>
<accession>A0A1D3L472</accession>
<dbReference type="InterPro" id="IPR029752">
    <property type="entry name" value="D-isomer_DH_CS1"/>
</dbReference>
<dbReference type="PANTHER" id="PTHR42789">
    <property type="entry name" value="D-ISOMER SPECIFIC 2-HYDROXYACID DEHYDROGENASE FAMILY PROTEIN (AFU_ORTHOLOGUE AFUA_6G10090)"/>
    <property type="match status" value="1"/>
</dbReference>
<keyword evidence="7 10" id="KW-0520">NAD</keyword>
<comment type="catalytic activity">
    <reaction evidence="9 10">
        <text>(2R)-3-phosphoglycerate + NAD(+) = 3-phosphooxypyruvate + NADH + H(+)</text>
        <dbReference type="Rhea" id="RHEA:12641"/>
        <dbReference type="ChEBI" id="CHEBI:15378"/>
        <dbReference type="ChEBI" id="CHEBI:18110"/>
        <dbReference type="ChEBI" id="CHEBI:57540"/>
        <dbReference type="ChEBI" id="CHEBI:57945"/>
        <dbReference type="ChEBI" id="CHEBI:58272"/>
        <dbReference type="EC" id="1.1.1.95"/>
    </reaction>
</comment>
<dbReference type="CDD" id="cd04902">
    <property type="entry name" value="ACT_3PGDH-xct"/>
    <property type="match status" value="1"/>
</dbReference>
<dbReference type="Gene3D" id="3.30.70.260">
    <property type="match status" value="1"/>
</dbReference>
<dbReference type="Proteomes" id="UP000094707">
    <property type="component" value="Chromosome I"/>
</dbReference>
<dbReference type="InterPro" id="IPR006139">
    <property type="entry name" value="D-isomer_2_OHA_DH_cat_dom"/>
</dbReference>
<dbReference type="SUPFAM" id="SSF55021">
    <property type="entry name" value="ACT-like"/>
    <property type="match status" value="1"/>
</dbReference>
<dbReference type="PROSITE" id="PS51671">
    <property type="entry name" value="ACT"/>
    <property type="match status" value="1"/>
</dbReference>
<dbReference type="InterPro" id="IPR050857">
    <property type="entry name" value="D-2-hydroxyacid_DH"/>
</dbReference>
<organism evidence="12 13">
    <name type="scientific">Methanobacterium congolense</name>
    <dbReference type="NCBI Taxonomy" id="118062"/>
    <lineage>
        <taxon>Archaea</taxon>
        <taxon>Methanobacteriati</taxon>
        <taxon>Methanobacteriota</taxon>
        <taxon>Methanomada group</taxon>
        <taxon>Methanobacteria</taxon>
        <taxon>Methanobacteriales</taxon>
        <taxon>Methanobacteriaceae</taxon>
        <taxon>Methanobacterium</taxon>
    </lineage>
</organism>
<dbReference type="FunFam" id="3.40.50.720:FF:000021">
    <property type="entry name" value="D-3-phosphoglycerate dehydrogenase"/>
    <property type="match status" value="1"/>
</dbReference>
<dbReference type="GO" id="GO:0051287">
    <property type="term" value="F:NAD binding"/>
    <property type="evidence" value="ECO:0007669"/>
    <property type="project" value="UniProtKB-UniRule"/>
</dbReference>
<reference evidence="12 13" key="1">
    <citation type="submission" date="2016-08" db="EMBL/GenBank/DDBJ databases">
        <authorList>
            <person name="Seilhamer J.J."/>
        </authorList>
    </citation>
    <scope>NUCLEOTIDE SEQUENCE [LARGE SCALE GENOMIC DNA]</scope>
    <source>
        <strain evidence="12">Buetzberg</strain>
    </source>
</reference>
<feature type="domain" description="ACT" evidence="11">
    <location>
        <begin position="461"/>
        <end position="533"/>
    </location>
</feature>
<dbReference type="Gene3D" id="3.30.1330.90">
    <property type="entry name" value="D-3-phosphoglycerate dehydrogenase, domain 3"/>
    <property type="match status" value="1"/>
</dbReference>
<comment type="pathway">
    <text evidence="1 10">Amino-acid biosynthesis; L-serine biosynthesis; L-serine from 3-phospho-D-glycerate: step 1/3.</text>
</comment>